<evidence type="ECO:0000313" key="2">
    <source>
        <dbReference type="Proteomes" id="UP000223976"/>
    </source>
</evidence>
<accession>A0A142IIN7</accession>
<evidence type="ECO:0000313" key="1">
    <source>
        <dbReference type="EMBL" id="AMR59825.1"/>
    </source>
</evidence>
<reference evidence="1 2" key="1">
    <citation type="submission" date="2016-02" db="EMBL/GenBank/DDBJ databases">
        <title>Complete genome sequence of a polyvalent bacteriophage, SEGD1, simultaneously inhibiting both Salmonella enterica and Escherichia coli O157:H7.</title>
        <authorList>
            <person name="Fan J."/>
            <person name="Ma J."/>
        </authorList>
    </citation>
    <scope>NUCLEOTIDE SEQUENCE [LARGE SCALE GENOMIC DNA]</scope>
</reference>
<name>A0A142IIN7_9CAUD</name>
<proteinExistence type="predicted"/>
<protein>
    <submittedName>
        <fullName evidence="1">Putative structural protein</fullName>
    </submittedName>
</protein>
<sequence>MNKSKSGLHIFSIGIVAEDKPRGATRVKVIPIEVNFINPTAVDATETPVEKQHNSLSGTDNLTVKQGNAITAKWMKSNSNRVNPPDVKKEDYVRIWRIGETDMYFWEDLNNSNVKRLEDGVYAWSADPVNQMADDLSNAYVLNISPMDGHVTLRTSMTNGEKNAYLLQLNTRDGFFQLVDDEGRKFYLNSPEDDLGFENACRSKININKEDAFIYAKRSINLETKTINEKCETRNSTASKNMAWTTKDWKTTCPTNLFTGNLEVGKDFLYNGKGEGKGTFTVTESVIGGITFTLHVHTGHGPGNDTSTPH</sequence>
<gene>
    <name evidence="1" type="ORF">SEGD1_178</name>
</gene>
<dbReference type="EMBL" id="KU726251">
    <property type="protein sequence ID" value="AMR59825.1"/>
    <property type="molecule type" value="Genomic_DNA"/>
</dbReference>
<organism evidence="1 2">
    <name type="scientific">Enterobacteria phage SEGD1</name>
    <dbReference type="NCBI Taxonomy" id="1805456"/>
    <lineage>
        <taxon>Viruses</taxon>
        <taxon>Duplodnaviria</taxon>
        <taxon>Heunggongvirae</taxon>
        <taxon>Uroviricota</taxon>
        <taxon>Caudoviricetes</taxon>
        <taxon>Chimalliviridae</taxon>
        <taxon>Seoulvirus</taxon>
        <taxon>Seoulvirus SPN3US</taxon>
    </lineage>
</organism>
<dbReference type="Proteomes" id="UP000223976">
    <property type="component" value="Segment"/>
</dbReference>